<dbReference type="Gene3D" id="3.80.10.10">
    <property type="entry name" value="Ribonuclease Inhibitor"/>
    <property type="match status" value="1"/>
</dbReference>
<dbReference type="InterPro" id="IPR032675">
    <property type="entry name" value="LRR_dom_sf"/>
</dbReference>
<dbReference type="EMBL" id="KK785042">
    <property type="protein sequence ID" value="KDO52066.1"/>
    <property type="molecule type" value="Genomic_DNA"/>
</dbReference>
<proteinExistence type="predicted"/>
<gene>
    <name evidence="1" type="ORF">CISIN_1g043839mg</name>
</gene>
<evidence type="ECO:0000313" key="2">
    <source>
        <dbReference type="Proteomes" id="UP000027120"/>
    </source>
</evidence>
<accession>A0A067EMA0</accession>
<dbReference type="AlphaFoldDB" id="A0A067EMA0"/>
<protein>
    <recommendedName>
        <fullName evidence="3">NB-ARC domain-containing protein</fullName>
    </recommendedName>
</protein>
<dbReference type="SMR" id="A0A067EMA0"/>
<evidence type="ECO:0000313" key="1">
    <source>
        <dbReference type="EMBL" id="KDO52066.1"/>
    </source>
</evidence>
<dbReference type="PANTHER" id="PTHR15140">
    <property type="entry name" value="TUBULIN-SPECIFIC CHAPERONE E"/>
    <property type="match status" value="1"/>
</dbReference>
<dbReference type="PANTHER" id="PTHR15140:SF37">
    <property type="entry name" value="UBIQUITIN-LIKE DOMAIN-CONTAINING PROTEIN"/>
    <property type="match status" value="1"/>
</dbReference>
<dbReference type="Proteomes" id="UP000027120">
    <property type="component" value="Unassembled WGS sequence"/>
</dbReference>
<feature type="non-terminal residue" evidence="1">
    <location>
        <position position="1"/>
    </location>
</feature>
<sequence>NYLQSEAIPTIWRQIYSVMGLPFHLKVCYIYLCVYRPSIEISTRQLYQLINPSRLHSSKRRAGGTIKACYVPSIVYTSLVLVADKTGFVRMPHMEKESLANVKRCFILKDLTEFFPLEHSDMYLQSFLNHSSESDHLAGIDCENFCKKFKHLRVLNLGSAVLDLYPPGLENLFHLKYLKLITPLLKLMQKLMHLNFGSITMPSPPNNYSSSLKDLIFISAVHPSSCTPDILGRLPNVQTLRISGDLSYHHSGVSKSLCELHKLECLKLVNEGKMWQFSRMILSEYKFPPTLTQLSLSNTKLMEDPMPTLEKLPLLEVLKLKQNSSFPLLKILHLKSMLWLEEWTMGAGSMPKLESLILNPCAYLRKLPEELWCIKNLCKLELHWPQPHYRCNRKSRGLQTSKGLKESLLKSVEKE</sequence>
<dbReference type="SUPFAM" id="SSF52058">
    <property type="entry name" value="L domain-like"/>
    <property type="match status" value="1"/>
</dbReference>
<name>A0A067EMA0_CITSI</name>
<reference evidence="1 2" key="1">
    <citation type="submission" date="2014-04" db="EMBL/GenBank/DDBJ databases">
        <authorList>
            <consortium name="International Citrus Genome Consortium"/>
            <person name="Gmitter F."/>
            <person name="Chen C."/>
            <person name="Farmerie W."/>
            <person name="Harkins T."/>
            <person name="Desany B."/>
            <person name="Mohiuddin M."/>
            <person name="Kodira C."/>
            <person name="Borodovsky M."/>
            <person name="Lomsadze A."/>
            <person name="Burns P."/>
            <person name="Jenkins J."/>
            <person name="Prochnik S."/>
            <person name="Shu S."/>
            <person name="Chapman J."/>
            <person name="Pitluck S."/>
            <person name="Schmutz J."/>
            <person name="Rokhsar D."/>
        </authorList>
    </citation>
    <scope>NUCLEOTIDE SEQUENCE</scope>
</reference>
<keyword evidence="2" id="KW-1185">Reference proteome</keyword>
<evidence type="ECO:0008006" key="3">
    <source>
        <dbReference type="Google" id="ProtNLM"/>
    </source>
</evidence>
<organism evidence="1 2">
    <name type="scientific">Citrus sinensis</name>
    <name type="common">Sweet orange</name>
    <name type="synonym">Citrus aurantium var. sinensis</name>
    <dbReference type="NCBI Taxonomy" id="2711"/>
    <lineage>
        <taxon>Eukaryota</taxon>
        <taxon>Viridiplantae</taxon>
        <taxon>Streptophyta</taxon>
        <taxon>Embryophyta</taxon>
        <taxon>Tracheophyta</taxon>
        <taxon>Spermatophyta</taxon>
        <taxon>Magnoliopsida</taxon>
        <taxon>eudicotyledons</taxon>
        <taxon>Gunneridae</taxon>
        <taxon>Pentapetalae</taxon>
        <taxon>rosids</taxon>
        <taxon>malvids</taxon>
        <taxon>Sapindales</taxon>
        <taxon>Rutaceae</taxon>
        <taxon>Aurantioideae</taxon>
        <taxon>Citrus</taxon>
    </lineage>
</organism>